<evidence type="ECO:0000313" key="4">
    <source>
        <dbReference type="Proteomes" id="UP001596267"/>
    </source>
</evidence>
<dbReference type="Gene3D" id="3.40.50.720">
    <property type="entry name" value="NAD(P)-binding Rossmann-like Domain"/>
    <property type="match status" value="1"/>
</dbReference>
<gene>
    <name evidence="3" type="ORF">ACFP7A_11915</name>
</gene>
<organism evidence="3 4">
    <name type="scientific">Sporolactobacillus kofuensis</name>
    <dbReference type="NCBI Taxonomy" id="269672"/>
    <lineage>
        <taxon>Bacteria</taxon>
        <taxon>Bacillati</taxon>
        <taxon>Bacillota</taxon>
        <taxon>Bacilli</taxon>
        <taxon>Bacillales</taxon>
        <taxon>Sporolactobacillaceae</taxon>
        <taxon>Sporolactobacillus</taxon>
    </lineage>
</organism>
<feature type="domain" description="Gfo/Idh/MocA-like oxidoreductase N-terminal" evidence="1">
    <location>
        <begin position="2"/>
        <end position="123"/>
    </location>
</feature>
<dbReference type="Pfam" id="PF21378">
    <property type="entry name" value="YceM-like_C"/>
    <property type="match status" value="1"/>
</dbReference>
<keyword evidence="4" id="KW-1185">Reference proteome</keyword>
<reference evidence="4" key="1">
    <citation type="journal article" date="2019" name="Int. J. Syst. Evol. Microbiol.">
        <title>The Global Catalogue of Microorganisms (GCM) 10K type strain sequencing project: providing services to taxonomists for standard genome sequencing and annotation.</title>
        <authorList>
            <consortium name="The Broad Institute Genomics Platform"/>
            <consortium name="The Broad Institute Genome Sequencing Center for Infectious Disease"/>
            <person name="Wu L."/>
            <person name="Ma J."/>
        </authorList>
    </citation>
    <scope>NUCLEOTIDE SEQUENCE [LARGE SCALE GENOMIC DNA]</scope>
    <source>
        <strain evidence="4">CCUG 42001</strain>
    </source>
</reference>
<sequence length="307" mass="34812">MLKVGVIGIGSIALKAYLPIYSEIDDVDFYFCTRNQDTINRIRAKYRWAHLYSSLDDLLNETHETLQAAFVHSATASHVPIIERLIKNGIAVYVDKPIADHYDQAEKLTNLAENLKVPLMTGFNRRFAPFYQTAKSISNKTMVICQKNRSNAPGDLRTIVFDDYIHVVDSLRFLVGKPLDIQSVHVVKDQMNRVVALSTVFRSGSILATGIMNRVSGTNQEVTQVMAEEGECIVRNLSELKKLQGTSSCCQQFNDWDRTLYKRGFEGIVHKFLSAVKENKDLPIAKRDALETHRLCEWIVEKGEVDE</sequence>
<evidence type="ECO:0000313" key="3">
    <source>
        <dbReference type="EMBL" id="MFC6387312.1"/>
    </source>
</evidence>
<name>A0ABW1WI60_9BACL</name>
<dbReference type="RefSeq" id="WP_253076909.1">
    <property type="nucleotide sequence ID" value="NZ_JAMXWN010000012.1"/>
</dbReference>
<dbReference type="Proteomes" id="UP001596267">
    <property type="component" value="Unassembled WGS sequence"/>
</dbReference>
<dbReference type="SUPFAM" id="SSF51735">
    <property type="entry name" value="NAD(P)-binding Rossmann-fold domains"/>
    <property type="match status" value="1"/>
</dbReference>
<proteinExistence type="predicted"/>
<dbReference type="InterPro" id="IPR036291">
    <property type="entry name" value="NAD(P)-bd_dom_sf"/>
</dbReference>
<dbReference type="EMBL" id="JBHSTQ010000012">
    <property type="protein sequence ID" value="MFC6387312.1"/>
    <property type="molecule type" value="Genomic_DNA"/>
</dbReference>
<dbReference type="InterPro" id="IPR048477">
    <property type="entry name" value="YceM-like_C"/>
</dbReference>
<dbReference type="SUPFAM" id="SSF55347">
    <property type="entry name" value="Glyceraldehyde-3-phosphate dehydrogenase-like, C-terminal domain"/>
    <property type="match status" value="1"/>
</dbReference>
<dbReference type="Pfam" id="PF01408">
    <property type="entry name" value="GFO_IDH_MocA"/>
    <property type="match status" value="1"/>
</dbReference>
<dbReference type="Gene3D" id="3.30.360.10">
    <property type="entry name" value="Dihydrodipicolinate Reductase, domain 2"/>
    <property type="match status" value="1"/>
</dbReference>
<accession>A0ABW1WI60</accession>
<evidence type="ECO:0000259" key="1">
    <source>
        <dbReference type="Pfam" id="PF01408"/>
    </source>
</evidence>
<dbReference type="PANTHER" id="PTHR43708">
    <property type="entry name" value="CONSERVED EXPRESSED OXIDOREDUCTASE (EUROFUNG)"/>
    <property type="match status" value="1"/>
</dbReference>
<dbReference type="InterPro" id="IPR000683">
    <property type="entry name" value="Gfo/Idh/MocA-like_OxRdtase_N"/>
</dbReference>
<protein>
    <submittedName>
        <fullName evidence="3">Gfo/Idh/MocA family protein</fullName>
    </submittedName>
</protein>
<comment type="caution">
    <text evidence="3">The sequence shown here is derived from an EMBL/GenBank/DDBJ whole genome shotgun (WGS) entry which is preliminary data.</text>
</comment>
<dbReference type="PANTHER" id="PTHR43708:SF4">
    <property type="entry name" value="OXIDOREDUCTASE YCEM-RELATED"/>
    <property type="match status" value="1"/>
</dbReference>
<feature type="domain" description="YceM-like C-terminal" evidence="2">
    <location>
        <begin position="129"/>
        <end position="241"/>
    </location>
</feature>
<evidence type="ECO:0000259" key="2">
    <source>
        <dbReference type="Pfam" id="PF21378"/>
    </source>
</evidence>
<dbReference type="InterPro" id="IPR051317">
    <property type="entry name" value="Gfo/Idh/MocA_oxidoreduct"/>
</dbReference>